<proteinExistence type="predicted"/>
<accession>A0A8I1JGG4</accession>
<protein>
    <submittedName>
        <fullName evidence="1">Uncharacterized protein</fullName>
    </submittedName>
</protein>
<comment type="caution">
    <text evidence="1">The sequence shown here is derived from an EMBL/GenBank/DDBJ whole genome shotgun (WGS) entry which is preliminary data.</text>
</comment>
<evidence type="ECO:0000313" key="2">
    <source>
        <dbReference type="Proteomes" id="UP000637061"/>
    </source>
</evidence>
<name>A0A8I1JGG4_PSEPU</name>
<gene>
    <name evidence="1" type="ORF">JEU22_02580</name>
</gene>
<dbReference type="EMBL" id="JAEHTE010000001">
    <property type="protein sequence ID" value="MBI6882787.1"/>
    <property type="molecule type" value="Genomic_DNA"/>
</dbReference>
<dbReference type="AlphaFoldDB" id="A0A8I1JGG4"/>
<sequence length="160" mass="18405">MHPNDHGQVNRHFDEPPSMVVAIRRRHRGRAAKPENQYSIHVSLQLVLFSHSEDSGSRYHRWYKVSLGEMGSLTDKGIRDAWERVYGAWAWATHMRRDNRVVDLLKLAVPADTSTFLNLIRNVPKHPSKFKLWESHGFDPLTNTDSKARIIEVKKLAGSA</sequence>
<evidence type="ECO:0000313" key="1">
    <source>
        <dbReference type="EMBL" id="MBI6882787.1"/>
    </source>
</evidence>
<reference evidence="1" key="1">
    <citation type="submission" date="2020-12" db="EMBL/GenBank/DDBJ databases">
        <title>Enhanced detection system for hospital associated transmission using whole genome sequencing surveillance.</title>
        <authorList>
            <person name="Harrison L.H."/>
            <person name="Van Tyne D."/>
            <person name="Marsh J.W."/>
            <person name="Griffith M.P."/>
            <person name="Snyder D.J."/>
            <person name="Cooper V.S."/>
            <person name="Mustapha M."/>
        </authorList>
    </citation>
    <scope>NUCLEOTIDE SEQUENCE</scope>
    <source>
        <strain evidence="1">PSB00042</strain>
    </source>
</reference>
<dbReference type="Proteomes" id="UP000637061">
    <property type="component" value="Unassembled WGS sequence"/>
</dbReference>
<organism evidence="1 2">
    <name type="scientific">Pseudomonas putida</name>
    <name type="common">Arthrobacter siderocapsulatus</name>
    <dbReference type="NCBI Taxonomy" id="303"/>
    <lineage>
        <taxon>Bacteria</taxon>
        <taxon>Pseudomonadati</taxon>
        <taxon>Pseudomonadota</taxon>
        <taxon>Gammaproteobacteria</taxon>
        <taxon>Pseudomonadales</taxon>
        <taxon>Pseudomonadaceae</taxon>
        <taxon>Pseudomonas</taxon>
    </lineage>
</organism>
<dbReference type="RefSeq" id="WP_198746394.1">
    <property type="nucleotide sequence ID" value="NZ_JAEHTE010000001.1"/>
</dbReference>